<protein>
    <submittedName>
        <fullName evidence="3">Sirohydrochlorin ferrochelatase</fullName>
    </submittedName>
</protein>
<comment type="caution">
    <text evidence="3">The sequence shown here is derived from an EMBL/GenBank/DDBJ whole genome shotgun (WGS) entry which is preliminary data.</text>
</comment>
<name>A0A327YGC2_9BACL</name>
<dbReference type="Pfam" id="PF01903">
    <property type="entry name" value="CbiX"/>
    <property type="match status" value="2"/>
</dbReference>
<evidence type="ECO:0000256" key="1">
    <source>
        <dbReference type="ARBA" id="ARBA00022723"/>
    </source>
</evidence>
<dbReference type="Gene3D" id="3.40.50.1400">
    <property type="match status" value="2"/>
</dbReference>
<dbReference type="GO" id="GO:0016829">
    <property type="term" value="F:lyase activity"/>
    <property type="evidence" value="ECO:0007669"/>
    <property type="project" value="UniProtKB-KW"/>
</dbReference>
<keyword evidence="2" id="KW-0456">Lyase</keyword>
<dbReference type="OrthoDB" id="9797895at2"/>
<dbReference type="InterPro" id="IPR050963">
    <property type="entry name" value="Sirohydro_Cobaltochel/CbiX"/>
</dbReference>
<keyword evidence="4" id="KW-1185">Reference proteome</keyword>
<dbReference type="RefSeq" id="WP_111645318.1">
    <property type="nucleotide sequence ID" value="NZ_QLMH01000007.1"/>
</dbReference>
<sequence length="254" mass="28528">MQAILYICHGSRIAKACQEAVAFVERCKKKIDVPIQEICFIELAEPDIAKGIDTCVNKGATSIAVIPVLLLAAGHVKHDIPEEIAKAKQRYPHINIVIGGPFGVHEKMVQILIERIAEPSVPLDDDTMVLLVGRGSSDPDIKRDLQKIARLLQEKIRLSRVEICFLAAAHPALEEGLHHALHSEYKKIFVVPYLLFTGVLMEKLKKKLKNLSASDKQFILCNYLGYHPLLQEVLYERVNELVSSPYKEKLTQHV</sequence>
<evidence type="ECO:0000313" key="3">
    <source>
        <dbReference type="EMBL" id="RAK19176.1"/>
    </source>
</evidence>
<dbReference type="EMBL" id="QLMH01000007">
    <property type="protein sequence ID" value="RAK19176.1"/>
    <property type="molecule type" value="Genomic_DNA"/>
</dbReference>
<evidence type="ECO:0000256" key="2">
    <source>
        <dbReference type="ARBA" id="ARBA00023239"/>
    </source>
</evidence>
<dbReference type="CDD" id="cd03416">
    <property type="entry name" value="CbiX_SirB_N"/>
    <property type="match status" value="1"/>
</dbReference>
<organism evidence="3 4">
    <name type="scientific">Paranoxybacillus vitaminiphilus</name>
    <dbReference type="NCBI Taxonomy" id="581036"/>
    <lineage>
        <taxon>Bacteria</taxon>
        <taxon>Bacillati</taxon>
        <taxon>Bacillota</taxon>
        <taxon>Bacilli</taxon>
        <taxon>Bacillales</taxon>
        <taxon>Anoxybacillaceae</taxon>
        <taxon>Paranoxybacillus</taxon>
    </lineage>
</organism>
<gene>
    <name evidence="3" type="ORF">B0I26_10794</name>
</gene>
<dbReference type="Proteomes" id="UP000248555">
    <property type="component" value="Unassembled WGS sequence"/>
</dbReference>
<evidence type="ECO:0000313" key="4">
    <source>
        <dbReference type="Proteomes" id="UP000248555"/>
    </source>
</evidence>
<proteinExistence type="predicted"/>
<dbReference type="SUPFAM" id="SSF53800">
    <property type="entry name" value="Chelatase"/>
    <property type="match status" value="1"/>
</dbReference>
<reference evidence="3 4" key="1">
    <citation type="submission" date="2018-06" db="EMBL/GenBank/DDBJ databases">
        <title>Genomic Encyclopedia of Type Strains, Phase III (KMG-III): the genomes of soil and plant-associated and newly described type strains.</title>
        <authorList>
            <person name="Whitman W."/>
        </authorList>
    </citation>
    <scope>NUCLEOTIDE SEQUENCE [LARGE SCALE GENOMIC DNA]</scope>
    <source>
        <strain evidence="3 4">CGMCC 1.8979</strain>
    </source>
</reference>
<dbReference type="AlphaFoldDB" id="A0A327YGC2"/>
<accession>A0A327YGC2</accession>
<dbReference type="InterPro" id="IPR002762">
    <property type="entry name" value="CbiX-like"/>
</dbReference>
<keyword evidence="1" id="KW-0479">Metal-binding</keyword>
<dbReference type="CDD" id="cd03414">
    <property type="entry name" value="CbiX_SirB_C"/>
    <property type="match status" value="1"/>
</dbReference>
<dbReference type="PANTHER" id="PTHR33542:SF3">
    <property type="entry name" value="SIROHYDROCHLORIN FERROCHELATASE, CHLOROPLASTIC"/>
    <property type="match status" value="1"/>
</dbReference>
<dbReference type="PANTHER" id="PTHR33542">
    <property type="entry name" value="SIROHYDROCHLORIN FERROCHELATASE, CHLOROPLASTIC"/>
    <property type="match status" value="1"/>
</dbReference>
<dbReference type="GO" id="GO:0046872">
    <property type="term" value="F:metal ion binding"/>
    <property type="evidence" value="ECO:0007669"/>
    <property type="project" value="UniProtKB-KW"/>
</dbReference>